<dbReference type="Pfam" id="PF13921">
    <property type="entry name" value="Myb_DNA-bind_6"/>
    <property type="match status" value="1"/>
</dbReference>
<comment type="caution">
    <text evidence="10">The sequence shown here is derived from an EMBL/GenBank/DDBJ whole genome shotgun (WGS) entry which is preliminary data.</text>
</comment>
<dbReference type="InterPro" id="IPR051575">
    <property type="entry name" value="Myb-like_DNA-bd"/>
</dbReference>
<keyword evidence="11" id="KW-1185">Reference proteome</keyword>
<dbReference type="GO" id="GO:0001006">
    <property type="term" value="F:RNA polymerase III type 3 promoter sequence-specific DNA binding"/>
    <property type="evidence" value="ECO:0007669"/>
    <property type="project" value="TreeGrafter"/>
</dbReference>
<keyword evidence="2" id="KW-0805">Transcription regulation</keyword>
<feature type="region of interest" description="Disordered" evidence="6">
    <location>
        <begin position="35"/>
        <end position="63"/>
    </location>
</feature>
<sequence length="126" mass="14309">MGKMELEEFCIENKESMAALTSSISEGSSGIVLLKSPRISSPTATSPRHRRTTGPIRRAKGGWTPKEDETLKMAVELFNGKCWKKIAECFPDRSEVQCLHRWQKVLNPELIKGPWTHEEDEKIVEL</sequence>
<accession>A0AAD5G5T3</accession>
<feature type="non-terminal residue" evidence="10">
    <location>
        <position position="1"/>
    </location>
</feature>
<dbReference type="PANTHER" id="PTHR46621:SF1">
    <property type="entry name" value="SNRNA-ACTIVATING PROTEIN COMPLEX SUBUNIT 4"/>
    <property type="match status" value="1"/>
</dbReference>
<reference evidence="10" key="1">
    <citation type="submission" date="2022-06" db="EMBL/GenBank/DDBJ databases">
        <title>Uncovering the hologenomic basis of an extraordinary plant invasion.</title>
        <authorList>
            <person name="Bieker V.C."/>
            <person name="Martin M.D."/>
            <person name="Gilbert T."/>
            <person name="Hodgins K."/>
            <person name="Battlay P."/>
            <person name="Petersen B."/>
            <person name="Wilson J."/>
        </authorList>
    </citation>
    <scope>NUCLEOTIDE SEQUENCE</scope>
    <source>
        <strain evidence="10">AA19_3_7</strain>
        <tissue evidence="10">Leaf</tissue>
    </source>
</reference>
<evidence type="ECO:0000313" key="11">
    <source>
        <dbReference type="Proteomes" id="UP001206925"/>
    </source>
</evidence>
<keyword evidence="4" id="KW-0804">Transcription</keyword>
<dbReference type="PROSITE" id="PS51294">
    <property type="entry name" value="HTH_MYB"/>
    <property type="match status" value="2"/>
</dbReference>
<evidence type="ECO:0000256" key="5">
    <source>
        <dbReference type="ARBA" id="ARBA00023242"/>
    </source>
</evidence>
<dbReference type="SUPFAM" id="SSF46689">
    <property type="entry name" value="Homeodomain-like"/>
    <property type="match status" value="1"/>
</dbReference>
<evidence type="ECO:0000313" key="10">
    <source>
        <dbReference type="EMBL" id="KAI7729789.1"/>
    </source>
</evidence>
<dbReference type="InterPro" id="IPR001005">
    <property type="entry name" value="SANT/Myb"/>
</dbReference>
<evidence type="ECO:0000256" key="2">
    <source>
        <dbReference type="ARBA" id="ARBA00023015"/>
    </source>
</evidence>
<dbReference type="GO" id="GO:0042796">
    <property type="term" value="P:snRNA transcription by RNA polymerase III"/>
    <property type="evidence" value="ECO:0007669"/>
    <property type="project" value="TreeGrafter"/>
</dbReference>
<dbReference type="PANTHER" id="PTHR46621">
    <property type="entry name" value="SNRNA-ACTIVATING PROTEIN COMPLEX SUBUNIT 4"/>
    <property type="match status" value="1"/>
</dbReference>
<dbReference type="GO" id="GO:0042795">
    <property type="term" value="P:snRNA transcription by RNA polymerase II"/>
    <property type="evidence" value="ECO:0007669"/>
    <property type="project" value="TreeGrafter"/>
</dbReference>
<keyword evidence="3" id="KW-0238">DNA-binding</keyword>
<keyword evidence="5" id="KW-0539">Nucleus</keyword>
<evidence type="ECO:0000256" key="3">
    <source>
        <dbReference type="ARBA" id="ARBA00023125"/>
    </source>
</evidence>
<evidence type="ECO:0000256" key="4">
    <source>
        <dbReference type="ARBA" id="ARBA00023163"/>
    </source>
</evidence>
<feature type="domain" description="Myb-like" evidence="7">
    <location>
        <begin position="55"/>
        <end position="106"/>
    </location>
</feature>
<dbReference type="GO" id="GO:0019185">
    <property type="term" value="C:snRNA-activating protein complex"/>
    <property type="evidence" value="ECO:0007669"/>
    <property type="project" value="TreeGrafter"/>
</dbReference>
<evidence type="ECO:0000259" key="7">
    <source>
        <dbReference type="PROSITE" id="PS50090"/>
    </source>
</evidence>
<dbReference type="InterPro" id="IPR017930">
    <property type="entry name" value="Myb_dom"/>
</dbReference>
<proteinExistence type="predicted"/>
<protein>
    <submittedName>
        <fullName evidence="10">Uncharacterized protein</fullName>
    </submittedName>
</protein>
<dbReference type="SMART" id="SM00717">
    <property type="entry name" value="SANT"/>
    <property type="match status" value="1"/>
</dbReference>
<feature type="compositionally biased region" description="Basic residues" evidence="6">
    <location>
        <begin position="47"/>
        <end position="60"/>
    </location>
</feature>
<dbReference type="EMBL" id="JAMZMK010010922">
    <property type="protein sequence ID" value="KAI7729789.1"/>
    <property type="molecule type" value="Genomic_DNA"/>
</dbReference>
<dbReference type="Gene3D" id="1.10.10.60">
    <property type="entry name" value="Homeodomain-like"/>
    <property type="match status" value="1"/>
</dbReference>
<name>A0AAD5G5T3_AMBAR</name>
<dbReference type="Proteomes" id="UP001206925">
    <property type="component" value="Unassembled WGS sequence"/>
</dbReference>
<feature type="domain" description="HTH myb-type" evidence="8">
    <location>
        <begin position="60"/>
        <end position="110"/>
    </location>
</feature>
<feature type="domain" description="HTH myb-type" evidence="8">
    <location>
        <begin position="112"/>
        <end position="126"/>
    </location>
</feature>
<gene>
    <name evidence="10" type="ORF">M8C21_014321</name>
    <name evidence="9" type="ORF">M8C21_030616</name>
</gene>
<evidence type="ECO:0000313" key="9">
    <source>
        <dbReference type="EMBL" id="KAI7728067.1"/>
    </source>
</evidence>
<dbReference type="PROSITE" id="PS50090">
    <property type="entry name" value="MYB_LIKE"/>
    <property type="match status" value="1"/>
</dbReference>
<dbReference type="AlphaFoldDB" id="A0AAD5G5T3"/>
<dbReference type="GO" id="GO:0000978">
    <property type="term" value="F:RNA polymerase II cis-regulatory region sequence-specific DNA binding"/>
    <property type="evidence" value="ECO:0007669"/>
    <property type="project" value="TreeGrafter"/>
</dbReference>
<dbReference type="GO" id="GO:0005634">
    <property type="term" value="C:nucleus"/>
    <property type="evidence" value="ECO:0007669"/>
    <property type="project" value="UniProtKB-SubCell"/>
</dbReference>
<dbReference type="InterPro" id="IPR009057">
    <property type="entry name" value="Homeodomain-like_sf"/>
</dbReference>
<evidence type="ECO:0000256" key="6">
    <source>
        <dbReference type="SAM" id="MobiDB-lite"/>
    </source>
</evidence>
<evidence type="ECO:0000256" key="1">
    <source>
        <dbReference type="ARBA" id="ARBA00004123"/>
    </source>
</evidence>
<evidence type="ECO:0000259" key="8">
    <source>
        <dbReference type="PROSITE" id="PS51294"/>
    </source>
</evidence>
<organism evidence="10 11">
    <name type="scientific">Ambrosia artemisiifolia</name>
    <name type="common">Common ragweed</name>
    <dbReference type="NCBI Taxonomy" id="4212"/>
    <lineage>
        <taxon>Eukaryota</taxon>
        <taxon>Viridiplantae</taxon>
        <taxon>Streptophyta</taxon>
        <taxon>Embryophyta</taxon>
        <taxon>Tracheophyta</taxon>
        <taxon>Spermatophyta</taxon>
        <taxon>Magnoliopsida</taxon>
        <taxon>eudicotyledons</taxon>
        <taxon>Gunneridae</taxon>
        <taxon>Pentapetalae</taxon>
        <taxon>asterids</taxon>
        <taxon>campanulids</taxon>
        <taxon>Asterales</taxon>
        <taxon>Asteraceae</taxon>
        <taxon>Asteroideae</taxon>
        <taxon>Heliantheae alliance</taxon>
        <taxon>Heliantheae</taxon>
        <taxon>Ambrosia</taxon>
    </lineage>
</organism>
<dbReference type="CDD" id="cd00167">
    <property type="entry name" value="SANT"/>
    <property type="match status" value="1"/>
</dbReference>
<dbReference type="EMBL" id="JAMZMK010011274">
    <property type="protein sequence ID" value="KAI7728067.1"/>
    <property type="molecule type" value="Genomic_DNA"/>
</dbReference>
<comment type="subcellular location">
    <subcellularLocation>
        <location evidence="1">Nucleus</location>
    </subcellularLocation>
</comment>
<dbReference type="FunFam" id="1.10.10.60:FF:000016">
    <property type="entry name" value="Transcriptional activator Myb isoform A"/>
    <property type="match status" value="1"/>
</dbReference>